<dbReference type="InterPro" id="IPR042070">
    <property type="entry name" value="PucR_C-HTH_sf"/>
</dbReference>
<feature type="domain" description="CdaR GGDEF-like" evidence="5">
    <location>
        <begin position="305"/>
        <end position="442"/>
    </location>
</feature>
<dbReference type="AlphaFoldDB" id="A0A6P0HFK5"/>
<name>A0A6P0HFK5_9ACTN</name>
<evidence type="ECO:0000313" key="6">
    <source>
        <dbReference type="EMBL" id="NEN77489.1"/>
    </source>
</evidence>
<evidence type="ECO:0000256" key="1">
    <source>
        <dbReference type="ARBA" id="ARBA00006754"/>
    </source>
</evidence>
<feature type="region of interest" description="Disordered" evidence="2">
    <location>
        <begin position="196"/>
        <end position="217"/>
    </location>
</feature>
<evidence type="ECO:0000259" key="5">
    <source>
        <dbReference type="Pfam" id="PF17853"/>
    </source>
</evidence>
<dbReference type="InterPro" id="IPR041522">
    <property type="entry name" value="CdaR_GGDEF"/>
</dbReference>
<keyword evidence="7" id="KW-1185">Reference proteome</keyword>
<proteinExistence type="inferred from homology"/>
<dbReference type="InterPro" id="IPR012914">
    <property type="entry name" value="PucR_dom"/>
</dbReference>
<dbReference type="PANTHER" id="PTHR33744">
    <property type="entry name" value="CARBOHYDRATE DIACID REGULATOR"/>
    <property type="match status" value="1"/>
</dbReference>
<sequence length="583" mass="63004">MIFDRPVQESWGYGISVAQMLELPELAGTTCVAGAAGLRRRIERLNVMEVPDIGPWMREQELLLTTGYPLREDPEQLVDLVVELDERGAAGLGIKLGRYIDALPERVLAEAERRSFPVLTLPDIGFDDVLSVVLSEVLNRQSVLLARSEHLHHELLQRITAGEGLAEVADHVSRLVGARVLVTTADGRVLVETDRTEPGRAAHGPEGIGEDDGLERDPTGRVRVETLAYGFSDGPPQRIVVPVVAGRQDHGRLVATATRRVLEPADEHALRRAATVMALSITKQRELAAVESKYEGDFLRDVLAGRAGDPDEVVAHAAMLGWRFERPAVVLVAQHDDPPPPFRPAAGAAPPQDRFFAAWRSVVRSADPGAAVVGLGGEVVVVLGVDPARAGSVQDVVRPFVTRVAGDGGGGRRTFCTGLSRVFTDVGDLPAAYEQARSAVRVGRWLQGPGAVVEFDSLGIHRLLSLVSDPAELAGFVADTLGDLASDDPESDDLRTTLQALLDHNLNVAETARHLLFHYNTLRYRITKLERMIGPFTTDAHLRLNIAVALQALSLRSVSEALPQRVSVARSAQRGSGDAGRSR</sequence>
<dbReference type="PANTHER" id="PTHR33744:SF1">
    <property type="entry name" value="DNA-BINDING TRANSCRIPTIONAL ACTIVATOR ADER"/>
    <property type="match status" value="1"/>
</dbReference>
<dbReference type="RefSeq" id="WP_163770845.1">
    <property type="nucleotide sequence ID" value="NZ_JAAGXA010000002.1"/>
</dbReference>
<evidence type="ECO:0000256" key="2">
    <source>
        <dbReference type="SAM" id="MobiDB-lite"/>
    </source>
</evidence>
<accession>A0A6P0HFK5</accession>
<dbReference type="Proteomes" id="UP000468687">
    <property type="component" value="Unassembled WGS sequence"/>
</dbReference>
<reference evidence="6 7" key="1">
    <citation type="journal article" date="2014" name="Int. J. Syst. Evol. Microbiol.">
        <title>Nocardioides zeae sp. nov., isolated from the stem of Zea mays.</title>
        <authorList>
            <person name="Glaeser S.P."/>
            <person name="McInroy J.A."/>
            <person name="Busse H.J."/>
            <person name="Kampfer P."/>
        </authorList>
    </citation>
    <scope>NUCLEOTIDE SEQUENCE [LARGE SCALE GENOMIC DNA]</scope>
    <source>
        <strain evidence="6 7">JCM 30728</strain>
    </source>
</reference>
<dbReference type="Gene3D" id="1.10.10.2840">
    <property type="entry name" value="PucR C-terminal helix-turn-helix domain"/>
    <property type="match status" value="1"/>
</dbReference>
<feature type="domain" description="Purine catabolism PurC-like" evidence="3">
    <location>
        <begin position="20"/>
        <end position="136"/>
    </location>
</feature>
<dbReference type="Pfam" id="PF07905">
    <property type="entry name" value="PucR"/>
    <property type="match status" value="1"/>
</dbReference>
<dbReference type="InterPro" id="IPR025736">
    <property type="entry name" value="PucR_C-HTH_dom"/>
</dbReference>
<dbReference type="Pfam" id="PF17853">
    <property type="entry name" value="GGDEF_2"/>
    <property type="match status" value="1"/>
</dbReference>
<gene>
    <name evidence="6" type="ORF">G3T38_04275</name>
</gene>
<organism evidence="6 7">
    <name type="scientific">Nocardioides zeae</name>
    <dbReference type="NCBI Taxonomy" id="1457234"/>
    <lineage>
        <taxon>Bacteria</taxon>
        <taxon>Bacillati</taxon>
        <taxon>Actinomycetota</taxon>
        <taxon>Actinomycetes</taxon>
        <taxon>Propionibacteriales</taxon>
        <taxon>Nocardioidaceae</taxon>
        <taxon>Nocardioides</taxon>
    </lineage>
</organism>
<dbReference type="InterPro" id="IPR051448">
    <property type="entry name" value="CdaR-like_regulators"/>
</dbReference>
<evidence type="ECO:0000259" key="4">
    <source>
        <dbReference type="Pfam" id="PF13556"/>
    </source>
</evidence>
<protein>
    <submittedName>
        <fullName evidence="6">PucR family transcriptional regulator</fullName>
    </submittedName>
</protein>
<comment type="similarity">
    <text evidence="1">Belongs to the CdaR family.</text>
</comment>
<dbReference type="EMBL" id="JAAGXA010000002">
    <property type="protein sequence ID" value="NEN77489.1"/>
    <property type="molecule type" value="Genomic_DNA"/>
</dbReference>
<evidence type="ECO:0000313" key="7">
    <source>
        <dbReference type="Proteomes" id="UP000468687"/>
    </source>
</evidence>
<feature type="domain" description="PucR C-terminal helix-turn-helix" evidence="4">
    <location>
        <begin position="494"/>
        <end position="552"/>
    </location>
</feature>
<evidence type="ECO:0000259" key="3">
    <source>
        <dbReference type="Pfam" id="PF07905"/>
    </source>
</evidence>
<dbReference type="Pfam" id="PF13556">
    <property type="entry name" value="HTH_30"/>
    <property type="match status" value="1"/>
</dbReference>
<comment type="caution">
    <text evidence="6">The sequence shown here is derived from an EMBL/GenBank/DDBJ whole genome shotgun (WGS) entry which is preliminary data.</text>
</comment>